<dbReference type="KEGG" id="vpo:Kpol_520p3"/>
<dbReference type="InterPro" id="IPR000504">
    <property type="entry name" value="RRM_dom"/>
</dbReference>
<feature type="region of interest" description="Disordered" evidence="6">
    <location>
        <begin position="72"/>
        <end position="96"/>
    </location>
</feature>
<dbReference type="InterPro" id="IPR011989">
    <property type="entry name" value="ARM-like"/>
</dbReference>
<dbReference type="SUPFAM" id="SSF48371">
    <property type="entry name" value="ARM repeat"/>
    <property type="match status" value="1"/>
</dbReference>
<dbReference type="PROSITE" id="PS50102">
    <property type="entry name" value="RRM"/>
    <property type="match status" value="1"/>
</dbReference>
<dbReference type="PANTHER" id="PTHR47093:SF1">
    <property type="entry name" value="PROTEIN JSN1-RELATED"/>
    <property type="match status" value="1"/>
</dbReference>
<dbReference type="InterPro" id="IPR001313">
    <property type="entry name" value="Pumilio_RNA-bd_rpt"/>
</dbReference>
<dbReference type="OrthoDB" id="2017782at2759"/>
<dbReference type="HOGENOM" id="CLU_009728_0_0_1"/>
<dbReference type="InterPro" id="IPR052645">
    <property type="entry name" value="Pumilio_domain_protein"/>
</dbReference>
<feature type="repeat" description="Pumilio" evidence="5">
    <location>
        <begin position="625"/>
        <end position="660"/>
    </location>
</feature>
<accession>A7TM89</accession>
<proteinExistence type="predicted"/>
<dbReference type="AlphaFoldDB" id="A7TM89"/>
<dbReference type="Gene3D" id="3.30.70.330">
    <property type="match status" value="1"/>
</dbReference>
<dbReference type="InterPro" id="IPR012677">
    <property type="entry name" value="Nucleotide-bd_a/b_plait_sf"/>
</dbReference>
<evidence type="ECO:0008006" key="11">
    <source>
        <dbReference type="Google" id="ProtNLM"/>
    </source>
</evidence>
<dbReference type="SUPFAM" id="SSF54928">
    <property type="entry name" value="RNA-binding domain, RBD"/>
    <property type="match status" value="1"/>
</dbReference>
<dbReference type="PANTHER" id="PTHR47093">
    <property type="entry name" value="PROTEIN JSN1-RELATED"/>
    <property type="match status" value="1"/>
</dbReference>
<dbReference type="eggNOG" id="KOG4574">
    <property type="taxonomic scope" value="Eukaryota"/>
</dbReference>
<gene>
    <name evidence="9" type="ORF">Kpol_520p3</name>
</gene>
<dbReference type="OMA" id="TWACQKI"/>
<feature type="region of interest" description="Disordered" evidence="6">
    <location>
        <begin position="1047"/>
        <end position="1067"/>
    </location>
</feature>
<dbReference type="Pfam" id="PF00806">
    <property type="entry name" value="PUF"/>
    <property type="match status" value="3"/>
</dbReference>
<dbReference type="FunFam" id="3.30.70.330:FF:000617">
    <property type="entry name" value="Puf family protein"/>
    <property type="match status" value="1"/>
</dbReference>
<dbReference type="Pfam" id="PF00076">
    <property type="entry name" value="RRM_1"/>
    <property type="match status" value="1"/>
</dbReference>
<evidence type="ECO:0000259" key="8">
    <source>
        <dbReference type="PROSITE" id="PS50303"/>
    </source>
</evidence>
<keyword evidence="3 4" id="KW-0694">RNA-binding</keyword>
<dbReference type="Gene3D" id="1.25.10.10">
    <property type="entry name" value="Leucine-rich Repeat Variant"/>
    <property type="match status" value="1"/>
</dbReference>
<dbReference type="InParanoid" id="A7TM89"/>
<organism evidence="10">
    <name type="scientific">Vanderwaltozyma polyspora (strain ATCC 22028 / DSM 70294 / BCRC 21397 / CBS 2163 / NBRC 10782 / NRRL Y-8283 / UCD 57-17)</name>
    <name type="common">Kluyveromyces polysporus</name>
    <dbReference type="NCBI Taxonomy" id="436907"/>
    <lineage>
        <taxon>Eukaryota</taxon>
        <taxon>Fungi</taxon>
        <taxon>Dikarya</taxon>
        <taxon>Ascomycota</taxon>
        <taxon>Saccharomycotina</taxon>
        <taxon>Saccharomycetes</taxon>
        <taxon>Saccharomycetales</taxon>
        <taxon>Saccharomycetaceae</taxon>
        <taxon>Vanderwaltozyma</taxon>
    </lineage>
</organism>
<feature type="region of interest" description="Disordered" evidence="6">
    <location>
        <begin position="1"/>
        <end position="20"/>
    </location>
</feature>
<evidence type="ECO:0000256" key="2">
    <source>
        <dbReference type="ARBA" id="ARBA00022737"/>
    </source>
</evidence>
<evidence type="ECO:0000256" key="4">
    <source>
        <dbReference type="PROSITE-ProRule" id="PRU00176"/>
    </source>
</evidence>
<feature type="compositionally biased region" description="Polar residues" evidence="6">
    <location>
        <begin position="1"/>
        <end position="16"/>
    </location>
</feature>
<dbReference type="PROSITE" id="PS50302">
    <property type="entry name" value="PUM"/>
    <property type="match status" value="1"/>
</dbReference>
<dbReference type="InterPro" id="IPR035979">
    <property type="entry name" value="RBD_domain_sf"/>
</dbReference>
<dbReference type="GO" id="GO:0003729">
    <property type="term" value="F:mRNA binding"/>
    <property type="evidence" value="ECO:0007669"/>
    <property type="project" value="UniProtKB-ARBA"/>
</dbReference>
<evidence type="ECO:0000256" key="6">
    <source>
        <dbReference type="SAM" id="MobiDB-lite"/>
    </source>
</evidence>
<dbReference type="EMBL" id="DS480421">
    <property type="protein sequence ID" value="EDO16583.1"/>
    <property type="molecule type" value="Genomic_DNA"/>
</dbReference>
<keyword evidence="2" id="KW-0677">Repeat</keyword>
<dbReference type="GO" id="GO:0000288">
    <property type="term" value="P:nuclear-transcribed mRNA catabolic process, deadenylation-dependent decay"/>
    <property type="evidence" value="ECO:0007669"/>
    <property type="project" value="TreeGrafter"/>
</dbReference>
<dbReference type="GeneID" id="5544743"/>
<keyword evidence="1" id="KW-0597">Phosphoprotein</keyword>
<feature type="domain" description="RRM" evidence="7">
    <location>
        <begin position="367"/>
        <end position="453"/>
    </location>
</feature>
<keyword evidence="10" id="KW-1185">Reference proteome</keyword>
<feature type="domain" description="PUM-HD" evidence="8">
    <location>
        <begin position="565"/>
        <end position="919"/>
    </location>
</feature>
<evidence type="ECO:0000259" key="7">
    <source>
        <dbReference type="PROSITE" id="PS50102"/>
    </source>
</evidence>
<dbReference type="FunFam" id="1.25.10.10:FF:000167">
    <property type="entry name" value="RNA binding protein Jsn1"/>
    <property type="match status" value="1"/>
</dbReference>
<sequence length="1067" mass="117622">MEKKQQIQAQGNTLSNIPEVIDPGVTIPIYEEDIKSSGNQNDQQKLGSYRARTGKISNTLSNLLPSISARLHHSKKKSSGKNSDSETQSNGSSDVLVDLRDMQATLPRGKTTITSMSAPGVPLASSSSIISSQELDSLVNFPDATSFFLDQSRNSTDSYALDGFIPQTVSRSRNNTMSSQITSLSSVMQQQTVPASTIWSNNPNSNIVDTNSSHFTNPVPSHYSTTTSHDTISNIDMPDNQIENNPQLMNRTNNVHIFPNSSNYYEHAANSSPNLNTLSVPNSSWANTGGTINRQRATSNASSIYIDATYDQQSQRQRQATFSSTQQPQQPHPPLVADDIDPVSINWVTMDPSVPPINRITNLLPTDTISISNVFSLQQQQAHLINTINLTSTSLATLCSKYGDVVSARTLSGLNMALVEFSSIDASMKAMDDLQGKEVSMMGAQSSVFFAKILPMHQQQVNLPSNKTFLASETANQPLLHEQLYNGSLTFQQQGNLSIPIFNQKQQQQQQQTNINSNFNHSSTHISTNEKELCPFPLPPPTFEARSEELKEMVSTFSCEYDSSRSDYIINNALNNKSSSDTNNFGPLPEHLASKEFDAPKLRELRKNIDADQLSSLEIEQLAMVMLDELPELCSDYIGNTIVQKLFEHSSDIIKDIMLRKTSKYLTSMGVHKNGTWACQKMITMAHSPRQIKLVANGVRDYCTPLFNDQFGNYVIQCVLKFGFPWNNFIFENILSNFWVIVQSRYGARAVRACLEATDIVTKEQTLILSATIVLYADYLTTNSNGTLLVTWFLDTCSLANRYTILASRLVKNIVELACHRLASLTILKMLNYRGDDESKIIILNSIFGNKETEEPTENLRLILSDSNYGHTFVYKILSMATLDPELRSHAVKMVRSILLESTSSHHHHRLMEEVGLSSIVAQSPSATTRHHPTASHSFNQDVANHMRQVSTSSILSNGSRQNGTGSAAAGTSIPTVNVTQAPIQGGSVSGAGYFNYPGMFPGGYNNGGSSSNNVFKGNEDFSSQFDMLTLNNGTILSLPKLSLTNYNSNTSTLDPTKSNTSNGYGY</sequence>
<name>A7TM89_VANPO</name>
<dbReference type="RefSeq" id="XP_001644441.1">
    <property type="nucleotide sequence ID" value="XM_001644391.1"/>
</dbReference>
<dbReference type="SMART" id="SM00025">
    <property type="entry name" value="Pumilio"/>
    <property type="match status" value="6"/>
</dbReference>
<feature type="compositionally biased region" description="Polar residues" evidence="6">
    <location>
        <begin position="312"/>
        <end position="325"/>
    </location>
</feature>
<protein>
    <recommendedName>
        <fullName evidence="11">PUM-HD domain-containing protein</fullName>
    </recommendedName>
</protein>
<evidence type="ECO:0000313" key="9">
    <source>
        <dbReference type="EMBL" id="EDO16583.1"/>
    </source>
</evidence>
<dbReference type="InterPro" id="IPR033133">
    <property type="entry name" value="PUM-HD"/>
</dbReference>
<dbReference type="STRING" id="436907.A7TM89"/>
<dbReference type="PROSITE" id="PS50303">
    <property type="entry name" value="PUM_HD"/>
    <property type="match status" value="1"/>
</dbReference>
<reference evidence="9 10" key="1">
    <citation type="journal article" date="2007" name="Proc. Natl. Acad. Sci. U.S.A.">
        <title>Independent sorting-out of thousands of duplicated gene pairs in two yeast species descended from a whole-genome duplication.</title>
        <authorList>
            <person name="Scannell D.R."/>
            <person name="Frank A.C."/>
            <person name="Conant G.C."/>
            <person name="Byrne K.P."/>
            <person name="Woolfit M."/>
            <person name="Wolfe K.H."/>
        </authorList>
    </citation>
    <scope>NUCLEOTIDE SEQUENCE [LARGE SCALE GENOMIC DNA]</scope>
    <source>
        <strain evidence="10">ATCC 22028 / DSM 70294 / BCRC 21397 / CBS 2163 / NBRC 10782 / NRRL Y-8283 / UCD 57-17</strain>
    </source>
</reference>
<dbReference type="PhylomeDB" id="A7TM89"/>
<feature type="region of interest" description="Disordered" evidence="6">
    <location>
        <begin position="312"/>
        <end position="334"/>
    </location>
</feature>
<dbReference type="Proteomes" id="UP000000267">
    <property type="component" value="Unassembled WGS sequence"/>
</dbReference>
<evidence type="ECO:0000256" key="5">
    <source>
        <dbReference type="PROSITE-ProRule" id="PRU00317"/>
    </source>
</evidence>
<dbReference type="FunCoup" id="A7TM89">
    <property type="interactions" value="83"/>
</dbReference>
<evidence type="ECO:0000313" key="10">
    <source>
        <dbReference type="Proteomes" id="UP000000267"/>
    </source>
</evidence>
<dbReference type="InterPro" id="IPR016024">
    <property type="entry name" value="ARM-type_fold"/>
</dbReference>
<evidence type="ECO:0000256" key="1">
    <source>
        <dbReference type="ARBA" id="ARBA00022553"/>
    </source>
</evidence>
<evidence type="ECO:0000256" key="3">
    <source>
        <dbReference type="ARBA" id="ARBA00022884"/>
    </source>
</evidence>